<dbReference type="GO" id="GO:0030313">
    <property type="term" value="C:cell envelope"/>
    <property type="evidence" value="ECO:0007669"/>
    <property type="project" value="UniProtKB-SubCell"/>
</dbReference>
<reference evidence="5" key="1">
    <citation type="submission" date="2020-05" db="EMBL/GenBank/DDBJ databases">
        <authorList>
            <person name="Chiriac C."/>
            <person name="Salcher M."/>
            <person name="Ghai R."/>
            <person name="Kavagutti S V."/>
        </authorList>
    </citation>
    <scope>NUCLEOTIDE SEQUENCE</scope>
</reference>
<sequence>MKKSIAALAAGTAIVVVASLAGCSSGSGGGSSDNPLKDVVASSLMPAKIMGLGPMGEASAAVSSADLSGADTTAIKAKGIKVGIVMQTMDIEWSTEQVRGITDQVTALGGEVVNVCDGKWDTTTQTACIDTMITLAPDAIISIPVDDVGMAPAYAKISAAGIKLIFIDNVAKGLEFPSQYQGMVTSDNQGNGAYAAAALAKFIPEKGVVGILDFGVDFFVTKERMRGFQAWMEANRPDITVKVAEFQDPGKSGDDAANFLTANPEVQGMFTEWEVPAMGIITALRGQGKSLPITVVNVASDIALDLASGGMVKAIGAQAPYDEGVAEANFAARAIIGGENPSYLAFPGVPFLQNNVLSAWYQVYKSAAPQSIQDACKGGICGPEK</sequence>
<evidence type="ECO:0000256" key="2">
    <source>
        <dbReference type="ARBA" id="ARBA00007639"/>
    </source>
</evidence>
<evidence type="ECO:0000313" key="5">
    <source>
        <dbReference type="EMBL" id="CAB4890756.1"/>
    </source>
</evidence>
<comment type="similarity">
    <text evidence="2">Belongs to the bacterial solute-binding protein 2 family.</text>
</comment>
<dbReference type="EMBL" id="CAFBMB010000015">
    <property type="protein sequence ID" value="CAB4890756.1"/>
    <property type="molecule type" value="Genomic_DNA"/>
</dbReference>
<accession>A0A6J7F5B9</accession>
<dbReference type="Gene3D" id="3.40.50.2300">
    <property type="match status" value="2"/>
</dbReference>
<dbReference type="InterPro" id="IPR025997">
    <property type="entry name" value="SBP_2_dom"/>
</dbReference>
<evidence type="ECO:0000256" key="3">
    <source>
        <dbReference type="ARBA" id="ARBA00022729"/>
    </source>
</evidence>
<feature type="domain" description="Periplasmic binding protein" evidence="4">
    <location>
        <begin position="82"/>
        <end position="337"/>
    </location>
</feature>
<dbReference type="Pfam" id="PF13407">
    <property type="entry name" value="Peripla_BP_4"/>
    <property type="match status" value="1"/>
</dbReference>
<evidence type="ECO:0000259" key="4">
    <source>
        <dbReference type="Pfam" id="PF13407"/>
    </source>
</evidence>
<gene>
    <name evidence="5" type="ORF">UFOPK3516_00344</name>
</gene>
<dbReference type="InterPro" id="IPR028082">
    <property type="entry name" value="Peripla_BP_I"/>
</dbReference>
<comment type="subcellular location">
    <subcellularLocation>
        <location evidence="1">Cell envelope</location>
    </subcellularLocation>
</comment>
<keyword evidence="3" id="KW-0732">Signal</keyword>
<dbReference type="GO" id="GO:0030246">
    <property type="term" value="F:carbohydrate binding"/>
    <property type="evidence" value="ECO:0007669"/>
    <property type="project" value="UniProtKB-ARBA"/>
</dbReference>
<organism evidence="5">
    <name type="scientific">freshwater metagenome</name>
    <dbReference type="NCBI Taxonomy" id="449393"/>
    <lineage>
        <taxon>unclassified sequences</taxon>
        <taxon>metagenomes</taxon>
        <taxon>ecological metagenomes</taxon>
    </lineage>
</organism>
<protein>
    <submittedName>
        <fullName evidence="5">Unannotated protein</fullName>
    </submittedName>
</protein>
<dbReference type="PROSITE" id="PS51257">
    <property type="entry name" value="PROKAR_LIPOPROTEIN"/>
    <property type="match status" value="1"/>
</dbReference>
<name>A0A6J7F5B9_9ZZZZ</name>
<dbReference type="AlphaFoldDB" id="A0A6J7F5B9"/>
<dbReference type="SUPFAM" id="SSF53822">
    <property type="entry name" value="Periplasmic binding protein-like I"/>
    <property type="match status" value="1"/>
</dbReference>
<proteinExistence type="inferred from homology"/>
<dbReference type="PANTHER" id="PTHR46847:SF1">
    <property type="entry name" value="D-ALLOSE-BINDING PERIPLASMIC PROTEIN-RELATED"/>
    <property type="match status" value="1"/>
</dbReference>
<dbReference type="PANTHER" id="PTHR46847">
    <property type="entry name" value="D-ALLOSE-BINDING PERIPLASMIC PROTEIN-RELATED"/>
    <property type="match status" value="1"/>
</dbReference>
<evidence type="ECO:0000256" key="1">
    <source>
        <dbReference type="ARBA" id="ARBA00004196"/>
    </source>
</evidence>